<dbReference type="GO" id="GO:0005886">
    <property type="term" value="C:plasma membrane"/>
    <property type="evidence" value="ECO:0007669"/>
    <property type="project" value="UniProtKB-SubCell"/>
</dbReference>
<dbReference type="EMBL" id="LGIA01000028">
    <property type="protein sequence ID" value="KOH46405.1"/>
    <property type="molecule type" value="Genomic_DNA"/>
</dbReference>
<keyword evidence="12" id="KW-1185">Reference proteome</keyword>
<dbReference type="PANTHER" id="PTHR30221:SF1">
    <property type="entry name" value="SMALL-CONDUCTANCE MECHANOSENSITIVE CHANNEL"/>
    <property type="match status" value="1"/>
</dbReference>
<evidence type="ECO:0000256" key="5">
    <source>
        <dbReference type="ARBA" id="ARBA00022989"/>
    </source>
</evidence>
<dbReference type="GO" id="GO:0008381">
    <property type="term" value="F:mechanosensitive monoatomic ion channel activity"/>
    <property type="evidence" value="ECO:0007669"/>
    <property type="project" value="InterPro"/>
</dbReference>
<gene>
    <name evidence="11" type="ORF">NC99_07690</name>
</gene>
<keyword evidence="5 7" id="KW-1133">Transmembrane helix</keyword>
<dbReference type="AlphaFoldDB" id="A0A0L8VD52"/>
<dbReference type="Gene3D" id="3.30.70.100">
    <property type="match status" value="1"/>
</dbReference>
<feature type="domain" description="Mechanosensitive ion channel MscS" evidence="8">
    <location>
        <begin position="105"/>
        <end position="170"/>
    </location>
</feature>
<evidence type="ECO:0000313" key="12">
    <source>
        <dbReference type="Proteomes" id="UP000036958"/>
    </source>
</evidence>
<dbReference type="InterPro" id="IPR008910">
    <property type="entry name" value="MSC_TM_helix"/>
</dbReference>
<organism evidence="11 12">
    <name type="scientific">Sunxiuqinia dokdonensis</name>
    <dbReference type="NCBI Taxonomy" id="1409788"/>
    <lineage>
        <taxon>Bacteria</taxon>
        <taxon>Pseudomonadati</taxon>
        <taxon>Bacteroidota</taxon>
        <taxon>Bacteroidia</taxon>
        <taxon>Marinilabiliales</taxon>
        <taxon>Prolixibacteraceae</taxon>
        <taxon>Sunxiuqinia</taxon>
    </lineage>
</organism>
<dbReference type="RefSeq" id="WP_082326285.1">
    <property type="nucleotide sequence ID" value="NZ_LGIA01000028.1"/>
</dbReference>
<keyword evidence="4 7" id="KW-0812">Transmembrane</keyword>
<keyword evidence="6 7" id="KW-0472">Membrane</keyword>
<dbReference type="Pfam" id="PF21082">
    <property type="entry name" value="MS_channel_3rd"/>
    <property type="match status" value="1"/>
</dbReference>
<dbReference type="Gene3D" id="1.10.287.1260">
    <property type="match status" value="1"/>
</dbReference>
<evidence type="ECO:0000259" key="10">
    <source>
        <dbReference type="Pfam" id="PF21088"/>
    </source>
</evidence>
<dbReference type="PATRIC" id="fig|1409788.3.peg.785"/>
<feature type="domain" description="Mechanosensitive ion channel transmembrane helices 2/3" evidence="10">
    <location>
        <begin position="63"/>
        <end position="103"/>
    </location>
</feature>
<evidence type="ECO:0000256" key="1">
    <source>
        <dbReference type="ARBA" id="ARBA00004651"/>
    </source>
</evidence>
<dbReference type="InterPro" id="IPR049278">
    <property type="entry name" value="MS_channel_C"/>
</dbReference>
<sequence length="287" mass="30969">MENYQNLVEKAYELILTYGPKIVLAILVLIIGLWIINRFTRATRQLMEHRNVNVSLVGFVSSLTNVGLKVLLLISVAGMIGIQTTSFIAIIGAAGLAIGFALQGTLANFAGGVMILIFKPYKVGDLIQTQGHLGVVKEIHIVVTILLSPESKTIIIPNGAISNGDITNYTTEGKIRVDLTFGISYASDIKKAKEVLLAVLTSHPKVMTDPAPFVGVSSLASSSVNLAVRPHALPEDYWTVYFDVYEQGKEALDEAGITIPFPQMDIHFGNNTIPPLPTVGGEIQTVN</sequence>
<feature type="transmembrane region" description="Helical" evidence="7">
    <location>
        <begin position="88"/>
        <end position="118"/>
    </location>
</feature>
<evidence type="ECO:0000256" key="6">
    <source>
        <dbReference type="ARBA" id="ARBA00023136"/>
    </source>
</evidence>
<dbReference type="InterPro" id="IPR010920">
    <property type="entry name" value="LSM_dom_sf"/>
</dbReference>
<evidence type="ECO:0000313" key="11">
    <source>
        <dbReference type="EMBL" id="KOH46405.1"/>
    </source>
</evidence>
<dbReference type="Gene3D" id="2.30.30.60">
    <property type="match status" value="1"/>
</dbReference>
<evidence type="ECO:0000256" key="4">
    <source>
        <dbReference type="ARBA" id="ARBA00022692"/>
    </source>
</evidence>
<dbReference type="OrthoDB" id="9809206at2"/>
<comment type="subcellular location">
    <subcellularLocation>
        <location evidence="1">Cell membrane</location>
        <topology evidence="1">Multi-pass membrane protein</topology>
    </subcellularLocation>
</comment>
<evidence type="ECO:0000259" key="9">
    <source>
        <dbReference type="Pfam" id="PF21082"/>
    </source>
</evidence>
<feature type="domain" description="Mechanosensitive ion channel MscS C-terminal" evidence="9">
    <location>
        <begin position="177"/>
        <end position="259"/>
    </location>
</feature>
<dbReference type="InterPro" id="IPR011066">
    <property type="entry name" value="MscS_channel_C_sf"/>
</dbReference>
<proteinExistence type="inferred from homology"/>
<dbReference type="InterPro" id="IPR045275">
    <property type="entry name" value="MscS_archaea/bacteria_type"/>
</dbReference>
<dbReference type="Pfam" id="PF05552">
    <property type="entry name" value="MS_channel_1st_1"/>
    <property type="match status" value="1"/>
</dbReference>
<feature type="transmembrane region" description="Helical" evidence="7">
    <location>
        <begin position="56"/>
        <end position="82"/>
    </location>
</feature>
<comment type="caution">
    <text evidence="11">The sequence shown here is derived from an EMBL/GenBank/DDBJ whole genome shotgun (WGS) entry which is preliminary data.</text>
</comment>
<evidence type="ECO:0000259" key="8">
    <source>
        <dbReference type="Pfam" id="PF00924"/>
    </source>
</evidence>
<evidence type="ECO:0000256" key="2">
    <source>
        <dbReference type="ARBA" id="ARBA00008017"/>
    </source>
</evidence>
<dbReference type="PANTHER" id="PTHR30221">
    <property type="entry name" value="SMALL-CONDUCTANCE MECHANOSENSITIVE CHANNEL"/>
    <property type="match status" value="1"/>
</dbReference>
<dbReference type="Pfam" id="PF00924">
    <property type="entry name" value="MS_channel_2nd"/>
    <property type="match status" value="1"/>
</dbReference>
<dbReference type="InterPro" id="IPR011014">
    <property type="entry name" value="MscS_channel_TM-2"/>
</dbReference>
<keyword evidence="3" id="KW-1003">Cell membrane</keyword>
<dbReference type="InterPro" id="IPR049142">
    <property type="entry name" value="MS_channel_1st"/>
</dbReference>
<reference evidence="12" key="1">
    <citation type="submission" date="2015-07" db="EMBL/GenBank/DDBJ databases">
        <title>Genome sequencing of Sunxiuqinia dokdonensis strain SK.</title>
        <authorList>
            <person name="Ahn S."/>
            <person name="Kim B.-C."/>
        </authorList>
    </citation>
    <scope>NUCLEOTIDE SEQUENCE [LARGE SCALE GENOMIC DNA]</scope>
    <source>
        <strain evidence="12">SK</strain>
    </source>
</reference>
<accession>A0A0L8VD52</accession>
<comment type="similarity">
    <text evidence="2">Belongs to the MscS (TC 1.A.23) family.</text>
</comment>
<dbReference type="InterPro" id="IPR023408">
    <property type="entry name" value="MscS_beta-dom_sf"/>
</dbReference>
<name>A0A0L8VD52_9BACT</name>
<dbReference type="InterPro" id="IPR006685">
    <property type="entry name" value="MscS_channel_2nd"/>
</dbReference>
<protein>
    <submittedName>
        <fullName evidence="11">Mechanosensitive ion channel protein</fullName>
    </submittedName>
</protein>
<dbReference type="Pfam" id="PF21088">
    <property type="entry name" value="MS_channel_1st"/>
    <property type="match status" value="1"/>
</dbReference>
<evidence type="ECO:0000256" key="3">
    <source>
        <dbReference type="ARBA" id="ARBA00022475"/>
    </source>
</evidence>
<dbReference type="Proteomes" id="UP000036958">
    <property type="component" value="Unassembled WGS sequence"/>
</dbReference>
<evidence type="ECO:0000256" key="7">
    <source>
        <dbReference type="SAM" id="Phobius"/>
    </source>
</evidence>
<dbReference type="SUPFAM" id="SSF82861">
    <property type="entry name" value="Mechanosensitive channel protein MscS (YggB), transmembrane region"/>
    <property type="match status" value="1"/>
</dbReference>
<dbReference type="STRING" id="1409788.NC99_07690"/>
<feature type="transmembrane region" description="Helical" evidence="7">
    <location>
        <begin position="15"/>
        <end position="36"/>
    </location>
</feature>
<dbReference type="SUPFAM" id="SSF82689">
    <property type="entry name" value="Mechanosensitive channel protein MscS (YggB), C-terminal domain"/>
    <property type="match status" value="1"/>
</dbReference>
<dbReference type="SUPFAM" id="SSF50182">
    <property type="entry name" value="Sm-like ribonucleoproteins"/>
    <property type="match status" value="1"/>
</dbReference>